<evidence type="ECO:0000313" key="2">
    <source>
        <dbReference type="Proteomes" id="UP000256690"/>
    </source>
</evidence>
<reference evidence="1 2" key="1">
    <citation type="journal article" date="2018" name="IMA Fungus">
        <title>IMA Genome-F 9: Draft genome sequence of Annulohypoxylon stygium, Aspergillus mulundensis, Berkeleyomyces basicola (syn. Thielaviopsis basicola), Ceratocystis smalleyi, two Cercospora beticola strains, Coleophoma cylindrospora, Fusarium fracticaudum, Phialophora cf. hyalina, and Morchella septimelata.</title>
        <authorList>
            <person name="Wingfield B.D."/>
            <person name="Bills G.F."/>
            <person name="Dong Y."/>
            <person name="Huang W."/>
            <person name="Nel W.J."/>
            <person name="Swalarsk-Parry B.S."/>
            <person name="Vaghefi N."/>
            <person name="Wilken P.M."/>
            <person name="An Z."/>
            <person name="de Beer Z.W."/>
            <person name="De Vos L."/>
            <person name="Chen L."/>
            <person name="Duong T.A."/>
            <person name="Gao Y."/>
            <person name="Hammerbacher A."/>
            <person name="Kikkert J.R."/>
            <person name="Li Y."/>
            <person name="Li H."/>
            <person name="Li K."/>
            <person name="Li Q."/>
            <person name="Liu X."/>
            <person name="Ma X."/>
            <person name="Naidoo K."/>
            <person name="Pethybridge S.J."/>
            <person name="Sun J."/>
            <person name="Steenkamp E.T."/>
            <person name="van der Nest M.A."/>
            <person name="van Wyk S."/>
            <person name="Wingfield M.J."/>
            <person name="Xiong C."/>
            <person name="Yue Q."/>
            <person name="Zhang X."/>
        </authorList>
    </citation>
    <scope>NUCLEOTIDE SEQUENCE [LARGE SCALE GENOMIC DNA]</scope>
    <source>
        <strain evidence="1 2">DSM 5745</strain>
    </source>
</reference>
<dbReference type="RefSeq" id="XP_026599839.1">
    <property type="nucleotide sequence ID" value="XM_026751491.1"/>
</dbReference>
<dbReference type="AlphaFoldDB" id="A0A3D8QV65"/>
<dbReference type="GeneID" id="38119845"/>
<sequence length="209" mass="22801">MSTHLHSAARDAVSAMGTLPGNGNMRVLIVGNLSTCHHLNRPPPNNADVDFLVDMVNFDAHARVLYPGGPAEYILQMLVMHSALFVLNPVAGPTSVTHVATGTLVQLHAAQELPYLPTAASRPSTTGARIYPSIEDCILLRFLAAPIRASPLGSRQDYYDVWALTNKRLQNPAATPLTPRQQAIARAALPPFMRYSFNSSAYWRTRIGF</sequence>
<name>A0A3D8QV65_9EURO</name>
<proteinExistence type="predicted"/>
<comment type="caution">
    <text evidence="1">The sequence shown here is derived from an EMBL/GenBank/DDBJ whole genome shotgun (WGS) entry which is preliminary data.</text>
</comment>
<dbReference type="EMBL" id="PVWQ01000013">
    <property type="protein sequence ID" value="RDW65736.1"/>
    <property type="molecule type" value="Genomic_DNA"/>
</dbReference>
<accession>A0A3D8QV65</accession>
<evidence type="ECO:0000313" key="1">
    <source>
        <dbReference type="EMBL" id="RDW65736.1"/>
    </source>
</evidence>
<organism evidence="1 2">
    <name type="scientific">Aspergillus mulundensis</name>
    <dbReference type="NCBI Taxonomy" id="1810919"/>
    <lineage>
        <taxon>Eukaryota</taxon>
        <taxon>Fungi</taxon>
        <taxon>Dikarya</taxon>
        <taxon>Ascomycota</taxon>
        <taxon>Pezizomycotina</taxon>
        <taxon>Eurotiomycetes</taxon>
        <taxon>Eurotiomycetidae</taxon>
        <taxon>Eurotiales</taxon>
        <taxon>Aspergillaceae</taxon>
        <taxon>Aspergillus</taxon>
        <taxon>Aspergillus subgen. Nidulantes</taxon>
    </lineage>
</organism>
<gene>
    <name evidence="1" type="ORF">DSM5745_09475</name>
</gene>
<dbReference type="Proteomes" id="UP000256690">
    <property type="component" value="Unassembled WGS sequence"/>
</dbReference>
<protein>
    <submittedName>
        <fullName evidence="1">Uncharacterized protein</fullName>
    </submittedName>
</protein>
<keyword evidence="2" id="KW-1185">Reference proteome</keyword>